<proteinExistence type="predicted"/>
<protein>
    <submittedName>
        <fullName evidence="3">Uncharacterized protein</fullName>
    </submittedName>
</protein>
<comment type="caution">
    <text evidence="3">The sequence shown here is derived from an EMBL/GenBank/DDBJ whole genome shotgun (WGS) entry which is preliminary data.</text>
</comment>
<feature type="transmembrane region" description="Helical" evidence="2">
    <location>
        <begin position="64"/>
        <end position="85"/>
    </location>
</feature>
<sequence length="87" mass="9003">MNKDGTNNRKTGGFNPGHAPAAPRGLGDLVRHCAAATAAFVAFSIGAALRHAATGEAPGSLQPIAVTLWGWPFGLPTSATLLWVLRR</sequence>
<gene>
    <name evidence="3" type="ORF">EV662_10141</name>
</gene>
<dbReference type="RefSeq" id="WP_132460122.1">
    <property type="nucleotide sequence ID" value="NZ_SLXP01000001.1"/>
</dbReference>
<keyword evidence="4" id="KW-1185">Reference proteome</keyword>
<evidence type="ECO:0000256" key="1">
    <source>
        <dbReference type="SAM" id="MobiDB-lite"/>
    </source>
</evidence>
<organism evidence="3 4">
    <name type="scientific">Rhodovulum marinum</name>
    <dbReference type="NCBI Taxonomy" id="320662"/>
    <lineage>
        <taxon>Bacteria</taxon>
        <taxon>Pseudomonadati</taxon>
        <taxon>Pseudomonadota</taxon>
        <taxon>Alphaproteobacteria</taxon>
        <taxon>Rhodobacterales</taxon>
        <taxon>Paracoccaceae</taxon>
        <taxon>Rhodovulum</taxon>
    </lineage>
</organism>
<evidence type="ECO:0000256" key="2">
    <source>
        <dbReference type="SAM" id="Phobius"/>
    </source>
</evidence>
<feature type="transmembrane region" description="Helical" evidence="2">
    <location>
        <begin position="33"/>
        <end position="52"/>
    </location>
</feature>
<reference evidence="3 4" key="1">
    <citation type="submission" date="2019-03" db="EMBL/GenBank/DDBJ databases">
        <title>Genomic Encyclopedia of Type Strains, Phase IV (KMG-IV): sequencing the most valuable type-strain genomes for metagenomic binning, comparative biology and taxonomic classification.</title>
        <authorList>
            <person name="Goeker M."/>
        </authorList>
    </citation>
    <scope>NUCLEOTIDE SEQUENCE [LARGE SCALE GENOMIC DNA]</scope>
    <source>
        <strain evidence="3 4">DSM 18063</strain>
    </source>
</reference>
<dbReference type="AlphaFoldDB" id="A0A4R2Q5P7"/>
<name>A0A4R2Q5P7_9RHOB</name>
<dbReference type="Proteomes" id="UP000294835">
    <property type="component" value="Unassembled WGS sequence"/>
</dbReference>
<evidence type="ECO:0000313" key="4">
    <source>
        <dbReference type="Proteomes" id="UP000294835"/>
    </source>
</evidence>
<evidence type="ECO:0000313" key="3">
    <source>
        <dbReference type="EMBL" id="TCP43957.1"/>
    </source>
</evidence>
<keyword evidence="2" id="KW-1133">Transmembrane helix</keyword>
<keyword evidence="2" id="KW-0472">Membrane</keyword>
<accession>A0A4R2Q5P7</accession>
<feature type="region of interest" description="Disordered" evidence="1">
    <location>
        <begin position="1"/>
        <end position="21"/>
    </location>
</feature>
<keyword evidence="2" id="KW-0812">Transmembrane</keyword>
<dbReference type="EMBL" id="SLXP01000001">
    <property type="protein sequence ID" value="TCP43957.1"/>
    <property type="molecule type" value="Genomic_DNA"/>
</dbReference>